<reference evidence="16 17" key="1">
    <citation type="journal article" date="2018" name="Sci. Rep.">
        <title>Genomic signatures of local adaptation to the degree of environmental predictability in rotifers.</title>
        <authorList>
            <person name="Franch-Gras L."/>
            <person name="Hahn C."/>
            <person name="Garcia-Roger E.M."/>
            <person name="Carmona M.J."/>
            <person name="Serra M."/>
            <person name="Gomez A."/>
        </authorList>
    </citation>
    <scope>NUCLEOTIDE SEQUENCE [LARGE SCALE GENOMIC DNA]</scope>
    <source>
        <strain evidence="16">HYR1</strain>
    </source>
</reference>
<feature type="domain" description="EGF-like" evidence="15">
    <location>
        <begin position="1737"/>
        <end position="1774"/>
    </location>
</feature>
<feature type="disulfide bond" evidence="12">
    <location>
        <begin position="1915"/>
        <end position="1924"/>
    </location>
</feature>
<dbReference type="GO" id="GO:0032991">
    <property type="term" value="C:protein-containing complex"/>
    <property type="evidence" value="ECO:0007669"/>
    <property type="project" value="TreeGrafter"/>
</dbReference>
<feature type="disulfide bond" evidence="12">
    <location>
        <begin position="1951"/>
        <end position="1960"/>
    </location>
</feature>
<feature type="disulfide bond" evidence="12">
    <location>
        <begin position="1821"/>
        <end position="1838"/>
    </location>
</feature>
<keyword evidence="6" id="KW-0677">Repeat</keyword>
<keyword evidence="14" id="KW-1133">Transmembrane helix</keyword>
<evidence type="ECO:0000256" key="1">
    <source>
        <dbReference type="ARBA" id="ARBA00001947"/>
    </source>
</evidence>
<proteinExistence type="predicted"/>
<dbReference type="CDD" id="cd08662">
    <property type="entry name" value="M13"/>
    <property type="match status" value="1"/>
</dbReference>
<feature type="disulfide bond" evidence="12">
    <location>
        <begin position="1930"/>
        <end position="1940"/>
    </location>
</feature>
<feature type="disulfide bond" evidence="12">
    <location>
        <begin position="1144"/>
        <end position="1154"/>
    </location>
</feature>
<feature type="disulfide bond" evidence="12">
    <location>
        <begin position="2023"/>
        <end position="2032"/>
    </location>
</feature>
<feature type="domain" description="EGF-like" evidence="15">
    <location>
        <begin position="1585"/>
        <end position="1622"/>
    </location>
</feature>
<keyword evidence="7" id="KW-0378">Hydrolase</keyword>
<feature type="disulfide bond" evidence="12">
    <location>
        <begin position="1334"/>
        <end position="1343"/>
    </location>
</feature>
<keyword evidence="8" id="KW-0862">Zinc</keyword>
<feature type="domain" description="EGF-like" evidence="15">
    <location>
        <begin position="1217"/>
        <end position="1254"/>
    </location>
</feature>
<dbReference type="InterPro" id="IPR024079">
    <property type="entry name" value="MetalloPept_cat_dom_sf"/>
</dbReference>
<feature type="domain" description="EGF-like" evidence="15">
    <location>
        <begin position="1623"/>
        <end position="1659"/>
    </location>
</feature>
<dbReference type="SUPFAM" id="SSF55486">
    <property type="entry name" value="Metalloproteases ('zincins'), catalytic domain"/>
    <property type="match status" value="1"/>
</dbReference>
<dbReference type="InterPro" id="IPR013032">
    <property type="entry name" value="EGF-like_CS"/>
</dbReference>
<feature type="disulfide bond" evidence="12">
    <location>
        <begin position="1879"/>
        <end position="1888"/>
    </location>
</feature>
<dbReference type="InterPro" id="IPR000152">
    <property type="entry name" value="EGF-type_Asp/Asn_hydroxyl_site"/>
</dbReference>
<evidence type="ECO:0000256" key="2">
    <source>
        <dbReference type="ARBA" id="ARBA00022536"/>
    </source>
</evidence>
<feature type="domain" description="EGF-like" evidence="15">
    <location>
        <begin position="946"/>
        <end position="980"/>
    </location>
</feature>
<dbReference type="FunFam" id="2.10.25.10:FF:000095">
    <property type="entry name" value="Notch, isoform B"/>
    <property type="match status" value="2"/>
</dbReference>
<dbReference type="CDD" id="cd00054">
    <property type="entry name" value="EGF_CA"/>
    <property type="match status" value="15"/>
</dbReference>
<feature type="domain" description="EGF-like" evidence="15">
    <location>
        <begin position="1998"/>
        <end position="2033"/>
    </location>
</feature>
<feature type="domain" description="EGF-like" evidence="15">
    <location>
        <begin position="1700"/>
        <end position="1736"/>
    </location>
</feature>
<gene>
    <name evidence="16" type="ORF">BpHYR1_050063</name>
</gene>
<dbReference type="PROSITE" id="PS00022">
    <property type="entry name" value="EGF_1"/>
    <property type="match status" value="23"/>
</dbReference>
<feature type="disulfide bond" evidence="12">
    <location>
        <begin position="1726"/>
        <end position="1735"/>
    </location>
</feature>
<feature type="domain" description="EGF-like" evidence="15">
    <location>
        <begin position="1890"/>
        <end position="1925"/>
    </location>
</feature>
<feature type="domain" description="EGF-like" evidence="15">
    <location>
        <begin position="1307"/>
        <end position="1344"/>
    </location>
</feature>
<feature type="domain" description="EGF-like" evidence="15">
    <location>
        <begin position="1926"/>
        <end position="1961"/>
    </location>
</feature>
<evidence type="ECO:0000259" key="15">
    <source>
        <dbReference type="PROSITE" id="PS50026"/>
    </source>
</evidence>
<dbReference type="Gene3D" id="1.10.1380.10">
    <property type="entry name" value="Neutral endopeptidase , domain2"/>
    <property type="match status" value="1"/>
</dbReference>
<dbReference type="GO" id="GO:0045197">
    <property type="term" value="P:establishment or maintenance of epithelial cell apical/basal polarity"/>
    <property type="evidence" value="ECO:0007669"/>
    <property type="project" value="TreeGrafter"/>
</dbReference>
<keyword evidence="10 12" id="KW-1015">Disulfide bond</keyword>
<feature type="disulfide bond" evidence="12">
    <location>
        <begin position="1387"/>
        <end position="1396"/>
    </location>
</feature>
<feature type="disulfide bond" evidence="12">
    <location>
        <begin position="1966"/>
        <end position="1976"/>
    </location>
</feature>
<dbReference type="InterPro" id="IPR042089">
    <property type="entry name" value="Peptidase_M13_dom_2"/>
</dbReference>
<dbReference type="Pfam" id="PF00008">
    <property type="entry name" value="EGF"/>
    <property type="match status" value="7"/>
</dbReference>
<feature type="region of interest" description="Disordered" evidence="13">
    <location>
        <begin position="1"/>
        <end position="38"/>
    </location>
</feature>
<evidence type="ECO:0000256" key="11">
    <source>
        <dbReference type="ARBA" id="ARBA00023180"/>
    </source>
</evidence>
<dbReference type="EMBL" id="REGN01009612">
    <property type="protein sequence ID" value="RNA00791.1"/>
    <property type="molecule type" value="Genomic_DNA"/>
</dbReference>
<feature type="domain" description="EGF-like" evidence="15">
    <location>
        <begin position="1503"/>
        <end position="1539"/>
    </location>
</feature>
<feature type="disulfide bond" evidence="12">
    <location>
        <begin position="1649"/>
        <end position="1658"/>
    </location>
</feature>
<feature type="non-terminal residue" evidence="16">
    <location>
        <position position="2064"/>
    </location>
</feature>
<comment type="caution">
    <text evidence="16">The sequence shown here is derived from an EMBL/GenBank/DDBJ whole genome shotgun (WGS) entry which is preliminary data.</text>
</comment>
<dbReference type="GO" id="GO:0007157">
    <property type="term" value="P:heterophilic cell-cell adhesion via plasma membrane cell adhesion molecules"/>
    <property type="evidence" value="ECO:0007669"/>
    <property type="project" value="TreeGrafter"/>
</dbReference>
<dbReference type="InterPro" id="IPR051022">
    <property type="entry name" value="Notch_Cell-Fate_Det"/>
</dbReference>
<feature type="domain" description="EGF-like" evidence="15">
    <location>
        <begin position="1660"/>
        <end position="1699"/>
    </location>
</feature>
<dbReference type="InterPro" id="IPR001881">
    <property type="entry name" value="EGF-like_Ca-bd_dom"/>
</dbReference>
<protein>
    <submittedName>
        <fullName evidence="16">Endothelin-converting enzyme 1 isoform X2</fullName>
    </submittedName>
</protein>
<dbReference type="Pfam" id="PF05649">
    <property type="entry name" value="Peptidase_M13_N"/>
    <property type="match status" value="1"/>
</dbReference>
<comment type="cofactor">
    <cofactor evidence="1">
        <name>Zn(2+)</name>
        <dbReference type="ChEBI" id="CHEBI:29105"/>
    </cofactor>
</comment>
<feature type="domain" description="EGF-like" evidence="15">
    <location>
        <begin position="1962"/>
        <end position="1997"/>
    </location>
</feature>
<feature type="disulfide bond" evidence="12">
    <location>
        <begin position="1801"/>
        <end position="1810"/>
    </location>
</feature>
<dbReference type="GO" id="GO:0005509">
    <property type="term" value="F:calcium ion binding"/>
    <property type="evidence" value="ECO:0007669"/>
    <property type="project" value="InterPro"/>
</dbReference>
<keyword evidence="3" id="KW-0645">Protease</keyword>
<feature type="disulfide bond" evidence="12">
    <location>
        <begin position="1764"/>
        <end position="1773"/>
    </location>
</feature>
<feature type="disulfide bond" evidence="12">
    <location>
        <begin position="1165"/>
        <end position="1174"/>
    </location>
</feature>
<dbReference type="InterPro" id="IPR008753">
    <property type="entry name" value="Peptidase_M13_N"/>
</dbReference>
<feature type="compositionally biased region" description="Polar residues" evidence="13">
    <location>
        <begin position="19"/>
        <end position="35"/>
    </location>
</feature>
<feature type="disulfide bond" evidence="12">
    <location>
        <begin position="1448"/>
        <end position="1457"/>
    </location>
</feature>
<comment type="caution">
    <text evidence="12">Lacks conserved residue(s) required for the propagation of feature annotation.</text>
</comment>
<dbReference type="FunFam" id="2.10.25.10:FF:000434">
    <property type="entry name" value="Predicted protein"/>
    <property type="match status" value="1"/>
</dbReference>
<dbReference type="Gene3D" id="2.10.25.10">
    <property type="entry name" value="Laminin"/>
    <property type="match status" value="24"/>
</dbReference>
<feature type="domain" description="EGF-like" evidence="15">
    <location>
        <begin position="1178"/>
        <end position="1215"/>
    </location>
</feature>
<organism evidence="16 17">
    <name type="scientific">Brachionus plicatilis</name>
    <name type="common">Marine rotifer</name>
    <name type="synonym">Brachionus muelleri</name>
    <dbReference type="NCBI Taxonomy" id="10195"/>
    <lineage>
        <taxon>Eukaryota</taxon>
        <taxon>Metazoa</taxon>
        <taxon>Spiralia</taxon>
        <taxon>Gnathifera</taxon>
        <taxon>Rotifera</taxon>
        <taxon>Eurotatoria</taxon>
        <taxon>Monogononta</taxon>
        <taxon>Pseudotrocha</taxon>
        <taxon>Ploima</taxon>
        <taxon>Brachionidae</taxon>
        <taxon>Brachionus</taxon>
    </lineage>
</organism>
<keyword evidence="2 12" id="KW-0245">EGF-like domain</keyword>
<dbReference type="InterPro" id="IPR018497">
    <property type="entry name" value="Peptidase_M13_C"/>
</dbReference>
<feature type="domain" description="EGF-like" evidence="15">
    <location>
        <begin position="1544"/>
        <end position="1580"/>
    </location>
</feature>
<dbReference type="InterPro" id="IPR009030">
    <property type="entry name" value="Growth_fac_rcpt_cys_sf"/>
</dbReference>
<evidence type="ECO:0000256" key="3">
    <source>
        <dbReference type="ARBA" id="ARBA00022670"/>
    </source>
</evidence>
<dbReference type="Proteomes" id="UP000276133">
    <property type="component" value="Unassembled WGS sequence"/>
</dbReference>
<feature type="domain" description="EGF-like" evidence="15">
    <location>
        <begin position="2034"/>
        <end position="2064"/>
    </location>
</feature>
<feature type="domain" description="EGF-like" evidence="15">
    <location>
        <begin position="1422"/>
        <end position="1458"/>
    </location>
</feature>
<keyword evidence="11" id="KW-0325">Glycoprotein</keyword>
<dbReference type="InterPro" id="IPR000742">
    <property type="entry name" value="EGF"/>
</dbReference>
<feature type="disulfide bond" evidence="12">
    <location>
        <begin position="1529"/>
        <end position="1538"/>
    </location>
</feature>
<keyword evidence="4" id="KW-0479">Metal-binding</keyword>
<feature type="disulfide bond" evidence="12">
    <location>
        <begin position="1205"/>
        <end position="1214"/>
    </location>
</feature>
<dbReference type="PROSITE" id="PS51885">
    <property type="entry name" value="NEPRILYSIN"/>
    <property type="match status" value="1"/>
</dbReference>
<dbReference type="Pfam" id="PF12661">
    <property type="entry name" value="hEGF"/>
    <property type="match status" value="4"/>
</dbReference>
<feature type="disulfide bond" evidence="12">
    <location>
        <begin position="1894"/>
        <end position="1904"/>
    </location>
</feature>
<feature type="disulfide bond" evidence="12">
    <location>
        <begin position="1486"/>
        <end position="1495"/>
    </location>
</feature>
<keyword evidence="14" id="KW-0812">Transmembrane</keyword>
<dbReference type="SUPFAM" id="SSF57184">
    <property type="entry name" value="Growth factor receptor domain"/>
    <property type="match status" value="2"/>
</dbReference>
<evidence type="ECO:0000256" key="4">
    <source>
        <dbReference type="ARBA" id="ARBA00022723"/>
    </source>
</evidence>
<dbReference type="PROSITE" id="PS01186">
    <property type="entry name" value="EGF_2"/>
    <property type="match status" value="14"/>
</dbReference>
<evidence type="ECO:0000256" key="13">
    <source>
        <dbReference type="SAM" id="MobiDB-lite"/>
    </source>
</evidence>
<keyword evidence="17" id="KW-1185">Reference proteome</keyword>
<feature type="domain" description="EGF-like" evidence="15">
    <location>
        <begin position="1775"/>
        <end position="1811"/>
    </location>
</feature>
<dbReference type="SUPFAM" id="SSF57196">
    <property type="entry name" value="EGF/Laminin"/>
    <property type="match status" value="18"/>
</dbReference>
<evidence type="ECO:0000313" key="16">
    <source>
        <dbReference type="EMBL" id="RNA00791.1"/>
    </source>
</evidence>
<feature type="domain" description="EGF-like" evidence="15">
    <location>
        <begin position="1359"/>
        <end position="1397"/>
    </location>
</feature>
<evidence type="ECO:0000256" key="14">
    <source>
        <dbReference type="SAM" id="Phobius"/>
    </source>
</evidence>
<feature type="disulfide bond" evidence="12">
    <location>
        <begin position="1612"/>
        <end position="1621"/>
    </location>
</feature>
<keyword evidence="14" id="KW-0472">Membrane</keyword>
<feature type="disulfide bond" evidence="12">
    <location>
        <begin position="2002"/>
        <end position="2012"/>
    </location>
</feature>
<feature type="transmembrane region" description="Helical" evidence="14">
    <location>
        <begin position="76"/>
        <end position="98"/>
    </location>
</feature>
<dbReference type="Pfam" id="PF01431">
    <property type="entry name" value="Peptidase_M13"/>
    <property type="match status" value="1"/>
</dbReference>
<feature type="domain" description="EGF-like" evidence="15">
    <location>
        <begin position="1255"/>
        <end position="1303"/>
    </location>
</feature>
<evidence type="ECO:0000256" key="12">
    <source>
        <dbReference type="PROSITE-ProRule" id="PRU00076"/>
    </source>
</evidence>
<feature type="domain" description="EGF-like" evidence="15">
    <location>
        <begin position="1461"/>
        <end position="1496"/>
    </location>
</feature>
<feature type="disulfide bond" evidence="12">
    <location>
        <begin position="1840"/>
        <end position="1849"/>
    </location>
</feature>
<keyword evidence="9" id="KW-0482">Metalloprotease</keyword>
<feature type="disulfide bond" evidence="12">
    <location>
        <begin position="1007"/>
        <end position="1016"/>
    </location>
</feature>
<dbReference type="GO" id="GO:0006508">
    <property type="term" value="P:proteolysis"/>
    <property type="evidence" value="ECO:0007669"/>
    <property type="project" value="UniProtKB-KW"/>
</dbReference>
<dbReference type="GO" id="GO:0005886">
    <property type="term" value="C:plasma membrane"/>
    <property type="evidence" value="ECO:0007669"/>
    <property type="project" value="TreeGrafter"/>
</dbReference>
<evidence type="ECO:0000256" key="7">
    <source>
        <dbReference type="ARBA" id="ARBA00022801"/>
    </source>
</evidence>
<evidence type="ECO:0000256" key="9">
    <source>
        <dbReference type="ARBA" id="ARBA00023049"/>
    </source>
</evidence>
<feature type="disulfide bond" evidence="12">
    <location>
        <begin position="1689"/>
        <end position="1698"/>
    </location>
</feature>
<feature type="disulfide bond" evidence="12">
    <location>
        <begin position="1570"/>
        <end position="1579"/>
    </location>
</feature>
<name>A0A3M7PPS5_BRAPC</name>
<dbReference type="FunFam" id="2.10.25.10:FF:000100">
    <property type="entry name" value="neurogenic locus notch homolog protein 3"/>
    <property type="match status" value="1"/>
</dbReference>
<sequence>MELTSNTRYSVLKEKASEKSLSTMESSPRNPASNDAESKTLEQDLDSLVLQTLPSVDYSTVSSAKPSKSRFLLEKILLLTILALLFVIFVLALISINFKKDLDKKNKLCTTGQCLIVAASIRNYLNPEVDPCDDFYEYSCGGWVKKNLIPTGFSRWGTLSMVTYENNLLLKEKLEANMTKINENLTEAEFKAKRFYTSCMDKKGKIETLGARPLLNILDKVMYKNKSNKLVINETFTELLKLVQREYGVNSLFEFNVLDDDKNSSYSNIEIIQGSLGLERSFYINNSSEKNNKVIEIYKKTLVNVLNLLFENIDNASKEVEDLFEFETKLANIMLPSEKISSVESSYSRIKMHDLNNEYATFFNWTEFLNSILKKYGSREVIKENDAIIVMGLDYFKDLNELIKEYRSSPEKEKILKLSVITQLIKFSLPLLSKEYRDQFTALGEALTGSNSAERWQTCLEHTDTILGLGFALTRIFLRVSPINSKTEAQKMIRSIKNSFVENFPQIPWMDDETRRLAEDKVNHVDDLIGYPDFVEKDDLLNRRYKQLSIDEEDYFGNEIRLVQFALKNEVTAYRTKVNRAEWEMTSSAVNAYYSPTRNQIVFPSGILKEPFFHPKNPMSVNYGSIGSIMGHELTHGFDNSGREYDKNGIMHQWWNNKTIEDFKEASKCMVEQYSKYKIVDEDYLNGNQTLGENIADNGGLRSAFYAYVKWIQEHGEEKKLPLLNLSNRQIFFVSFAQTWCSKITSDSLHLSLSVDQHSPPKYRVLGTISNSDEFAEAFSCPIDSKMNPNKKCKLWSETDIGTRSGEESYFESIVIENTRRRIKKQDMNIFYLFILLGTAYHQIEGLPSANLSMPFNDVIILSSKNLNCHSCARENLKTPECTCQSSKCVLKSFSNNSTFISDRSCTDEPWLNNLLYDGCLTYSNKYWCICSSDYCNDGNLTAIRGNDDCSLNPCPVGSMCLDTFDGFKCMCAPWEPSCTYSQPANCPCRNGGICVQLPSGNIGCSCRYGFTGDKCEKIIKSRKRNLNRKNRNSDGTHEILNLSNIDTITIDESYDLDIGTIENIIESSKPKSAPVKILQNDQNEDYYDYYETIKLVHELESDFNDDSYDDYYFEEDIKTDASSSTLTPDIQTELNNNFYLDPCEPNPCNSGKCEKKDDSFECRCPPGSFGKLCHLSSFGVCPEKNPCLNSGVCMDSDPVFKCICHADFFGTFCEKKINQCLFNNPCHNQATCSFETGSIKCLCLHGYTGINCEIKICDVKNPCLNNGVCIMNQHYTKYNEVDQDLLGVKCFCKPGYEGNRCEKVRYVIGCPPINPCLNNGHCVSKPFGFQCICPRKFTGIRCQLEKKIDHNKPVRNRTRNECSIRKFQCKNKGVCLMTVRGVKCQCLPEYTGKFCQFRLINKRSVIITDQSDERLKNFVRIGDLCAPNPCGNGGSCTSDGFTIKCLCRLGFQGDLCQICDACQPNPCLNNAVCDSDGMGGFSCKCPPGFTGRTCDFPVANQPNNPCHPNPCKNGGQCSPVGNEFMCQCQSEYTGLICDSSAVSNNPCQPNPCKNSGSCVISGYYFNCICPPQFTGTNCDINVKPPNPCDPSPCLNGGQCMVNYNGGTSCICLPGYSGSRCEIQSPCTSNPCKNGGNCISTGFGYRCECPAGTNGLNCELTDPCSLNPCKNNAVCRTSWNTNEKYVCECKIGYTGKYCERSVCEPNPCANFGVCCPTYDGSFTCICLYGYEGFRCEFRDPCKDNPCKNNGKCYREGLDGYKCICENGYLGEKCEIRDNCSPNPCQNSGQCQNQNGGFKCTCSPGFTGERCEYCDACIPNPCQNAGKCTPSGIGGGFRCICPPGFLGRLCEERDPCLNNGQCGIYGKCVVTINGYSKCVCNPGWTGEKCNIREICSPNPCQNGKCIPQGNSYICQCPPGYTGQRCENRDPCFSSPCQNGQCVPQGNSYICQCPPGYTGQRCEIRDSCNPNPCQNGQCVPQGNSYICQCPPGYTGQRCENRDSCIPNPCQNGQCIPQGNSYICQCPPGYTGQRCENRDPCFSSPCQNGQCIPQGNSYICQCPPGYT</sequence>
<dbReference type="SMART" id="SM00179">
    <property type="entry name" value="EGF_CA"/>
    <property type="match status" value="21"/>
</dbReference>
<dbReference type="PANTHER" id="PTHR24049">
    <property type="entry name" value="CRUMBS FAMILY MEMBER"/>
    <property type="match status" value="1"/>
</dbReference>
<feature type="domain" description="EGF-like" evidence="15">
    <location>
        <begin position="1814"/>
        <end position="1850"/>
    </location>
</feature>
<feature type="disulfide bond" evidence="12">
    <location>
        <begin position="1987"/>
        <end position="1996"/>
    </location>
</feature>
<dbReference type="InterPro" id="IPR000718">
    <property type="entry name" value="Peptidase_M13"/>
</dbReference>
<evidence type="ECO:0000256" key="5">
    <source>
        <dbReference type="ARBA" id="ARBA00022729"/>
    </source>
</evidence>
<feature type="disulfide bond" evidence="12">
    <location>
        <begin position="1244"/>
        <end position="1253"/>
    </location>
</feature>
<dbReference type="PROSITE" id="PS50026">
    <property type="entry name" value="EGF_3"/>
    <property type="match status" value="25"/>
</dbReference>
<feature type="disulfide bond" evidence="12">
    <location>
        <begin position="2038"/>
        <end position="2048"/>
    </location>
</feature>
<keyword evidence="5" id="KW-0732">Signal</keyword>
<dbReference type="PRINTS" id="PR00786">
    <property type="entry name" value="NEPRILYSIN"/>
</dbReference>
<evidence type="ECO:0000256" key="6">
    <source>
        <dbReference type="ARBA" id="ARBA00022737"/>
    </source>
</evidence>
<dbReference type="FunFam" id="2.10.25.10:FF:000066">
    <property type="entry name" value="FAT atypical cadherin 4"/>
    <property type="match status" value="1"/>
</dbReference>
<dbReference type="STRING" id="10195.A0A3M7PPS5"/>
<accession>A0A3M7PPS5</accession>
<dbReference type="PANTHER" id="PTHR24049:SF22">
    <property type="entry name" value="DROSOPHILA CRUMBS HOMOLOG"/>
    <property type="match status" value="1"/>
</dbReference>
<evidence type="ECO:0000256" key="8">
    <source>
        <dbReference type="ARBA" id="ARBA00022833"/>
    </source>
</evidence>
<feature type="domain" description="EGF-like" evidence="15">
    <location>
        <begin position="1851"/>
        <end position="1889"/>
    </location>
</feature>
<evidence type="ECO:0000256" key="10">
    <source>
        <dbReference type="ARBA" id="ARBA00023157"/>
    </source>
</evidence>
<dbReference type="Pfam" id="PF25024">
    <property type="entry name" value="EGF_TEN"/>
    <property type="match status" value="1"/>
</dbReference>
<feature type="domain" description="EGF-like" evidence="15">
    <location>
        <begin position="983"/>
        <end position="1017"/>
    </location>
</feature>
<feature type="domain" description="EGF-like" evidence="15">
    <location>
        <begin position="1140"/>
        <end position="1175"/>
    </location>
</feature>
<dbReference type="SMART" id="SM00181">
    <property type="entry name" value="EGF"/>
    <property type="match status" value="24"/>
</dbReference>
<feature type="disulfide bond" evidence="12">
    <location>
        <begin position="1293"/>
        <end position="1302"/>
    </location>
</feature>
<evidence type="ECO:0000313" key="17">
    <source>
        <dbReference type="Proteomes" id="UP000276133"/>
    </source>
</evidence>
<dbReference type="Gene3D" id="3.40.390.10">
    <property type="entry name" value="Collagenase (Catalytic Domain)"/>
    <property type="match status" value="1"/>
</dbReference>
<dbReference type="OrthoDB" id="283575at2759"/>
<dbReference type="GO" id="GO:0004222">
    <property type="term" value="F:metalloendopeptidase activity"/>
    <property type="evidence" value="ECO:0007669"/>
    <property type="project" value="InterPro"/>
</dbReference>
<dbReference type="PROSITE" id="PS00010">
    <property type="entry name" value="ASX_HYDROXYL"/>
    <property type="match status" value="3"/>
</dbReference>